<evidence type="ECO:0000256" key="4">
    <source>
        <dbReference type="ARBA" id="ARBA00022692"/>
    </source>
</evidence>
<evidence type="ECO:0000256" key="3">
    <source>
        <dbReference type="ARBA" id="ARBA00022452"/>
    </source>
</evidence>
<evidence type="ECO:0000256" key="6">
    <source>
        <dbReference type="ARBA" id="ARBA00023136"/>
    </source>
</evidence>
<comment type="similarity">
    <text evidence="8">Belongs to the TonB-dependent receptor family.</text>
</comment>
<evidence type="ECO:0000256" key="2">
    <source>
        <dbReference type="ARBA" id="ARBA00022448"/>
    </source>
</evidence>
<feature type="chain" id="PRO_5045694188" evidence="9">
    <location>
        <begin position="20"/>
        <end position="812"/>
    </location>
</feature>
<reference evidence="12" key="1">
    <citation type="journal article" date="2019" name="Int. J. Syst. Evol. Microbiol.">
        <title>The Global Catalogue of Microorganisms (GCM) 10K type strain sequencing project: providing services to taxonomists for standard genome sequencing and annotation.</title>
        <authorList>
            <consortium name="The Broad Institute Genomics Platform"/>
            <consortium name="The Broad Institute Genome Sequencing Center for Infectious Disease"/>
            <person name="Wu L."/>
            <person name="Ma J."/>
        </authorList>
    </citation>
    <scope>NUCLEOTIDE SEQUENCE [LARGE SCALE GENOMIC DNA]</scope>
    <source>
        <strain evidence="12">CGMCC 4.1782</strain>
    </source>
</reference>
<name>A0ABW5CSG9_9BACT</name>
<protein>
    <submittedName>
        <fullName evidence="11">Carboxypeptidase-like regulatory domain-containing protein</fullName>
    </submittedName>
</protein>
<dbReference type="Pfam" id="PF07715">
    <property type="entry name" value="Plug"/>
    <property type="match status" value="1"/>
</dbReference>
<evidence type="ECO:0000313" key="11">
    <source>
        <dbReference type="EMBL" id="MFD2245003.1"/>
    </source>
</evidence>
<dbReference type="PANTHER" id="PTHR30069:SF29">
    <property type="entry name" value="HEMOGLOBIN AND HEMOGLOBIN-HAPTOGLOBIN-BINDING PROTEIN 1-RELATED"/>
    <property type="match status" value="1"/>
</dbReference>
<evidence type="ECO:0000259" key="10">
    <source>
        <dbReference type="Pfam" id="PF07715"/>
    </source>
</evidence>
<dbReference type="Proteomes" id="UP001597374">
    <property type="component" value="Unassembled WGS sequence"/>
</dbReference>
<dbReference type="PANTHER" id="PTHR30069">
    <property type="entry name" value="TONB-DEPENDENT OUTER MEMBRANE RECEPTOR"/>
    <property type="match status" value="1"/>
</dbReference>
<organism evidence="11 12">
    <name type="scientific">Pontibacter ruber</name>
    <dbReference type="NCBI Taxonomy" id="1343895"/>
    <lineage>
        <taxon>Bacteria</taxon>
        <taxon>Pseudomonadati</taxon>
        <taxon>Bacteroidota</taxon>
        <taxon>Cytophagia</taxon>
        <taxon>Cytophagales</taxon>
        <taxon>Hymenobacteraceae</taxon>
        <taxon>Pontibacter</taxon>
    </lineage>
</organism>
<evidence type="ECO:0000256" key="5">
    <source>
        <dbReference type="ARBA" id="ARBA00022729"/>
    </source>
</evidence>
<keyword evidence="5 9" id="KW-0732">Signal</keyword>
<evidence type="ECO:0000256" key="1">
    <source>
        <dbReference type="ARBA" id="ARBA00004571"/>
    </source>
</evidence>
<comment type="subcellular location">
    <subcellularLocation>
        <location evidence="1 8">Cell outer membrane</location>
        <topology evidence="1 8">Multi-pass membrane protein</topology>
    </subcellularLocation>
</comment>
<dbReference type="EMBL" id="JBHUIM010000001">
    <property type="protein sequence ID" value="MFD2245003.1"/>
    <property type="molecule type" value="Genomic_DNA"/>
</dbReference>
<evidence type="ECO:0000256" key="7">
    <source>
        <dbReference type="ARBA" id="ARBA00023237"/>
    </source>
</evidence>
<feature type="domain" description="TonB-dependent receptor plug" evidence="10">
    <location>
        <begin position="139"/>
        <end position="219"/>
    </location>
</feature>
<dbReference type="SUPFAM" id="SSF49464">
    <property type="entry name" value="Carboxypeptidase regulatory domain-like"/>
    <property type="match status" value="1"/>
</dbReference>
<proteinExistence type="inferred from homology"/>
<dbReference type="SUPFAM" id="SSF56935">
    <property type="entry name" value="Porins"/>
    <property type="match status" value="1"/>
</dbReference>
<dbReference type="InterPro" id="IPR036942">
    <property type="entry name" value="Beta-barrel_TonB_sf"/>
</dbReference>
<dbReference type="Pfam" id="PF13715">
    <property type="entry name" value="CarbopepD_reg_2"/>
    <property type="match status" value="1"/>
</dbReference>
<keyword evidence="2 8" id="KW-0813">Transport</keyword>
<evidence type="ECO:0000313" key="12">
    <source>
        <dbReference type="Proteomes" id="UP001597374"/>
    </source>
</evidence>
<sequence>MQRYLSVWLLILMPLGVFAQRAVVSGTVQDPDRLPLELATVGVKGTTLATQTDAQGKYTLKVPAEEDLVLVVRYLGFKEQERSLRLKPGESISIDFVLAPDPQQLRMIDVRGKNGNDTREQVSVTKLDPRLTKELPSAYGDFNKILVTLPGVSSNNELSSTYSVRGGNYDENLVYVNGIEIYRPFLITNAQQEGLSFVNPDLVGNIEFSSGGWQPKYGDKLSSVLDIKYKRPTEFAGSVTGSLTGGALHLESASKNRKVSYLLGLRHKTGAYLLQGLQVDGEYRPNFSDAQAYISFDLTKDSLKRERTTLGILGSYARNDFLVIPETRETTFGTRQAPLRLTVGYDGREKMAYETYQLGANLSHKVSDNLLTEFILSGVHSLEREFRDIEALYRLCDVNMLGKNNMGECLRERGVGSQFDHARNKLKALVLAAESRNTWRLSSRSTVLAGAKVSLERIEDQLAEYGFRDSSDFVTPAYYLNTALSLNSMRYNAYVQHTYELDSLKTITYGIRANHWDYNGETTITPRVQYSFITRHNPDLSFKAAVGFYYQPPFYRELRDFEGRLNPEIKAQRSIHYIIGSDYLFKAWDRDFKLTAEAYYKRMSRVIPYDLDNVRLRYYAKNNAKAYAAGFDVRVNGEFIKGAESWLSLGVLTTKEDLQGDSAFVYNDQGEITGKTGRGYMRRPTDQLLNVGVFFQDHLPDNPTIRMYLNLVYGSGLPFGPPNRPEYRNAFSGKSYKRIDIGFSKLIVLGHDYAEDRKVSLESLWLGLEVLNLIDAKNRVSYSYVSDVNGLTYAVPNFLTGRRLNLRFIARF</sequence>
<comment type="caution">
    <text evidence="11">The sequence shown here is derived from an EMBL/GenBank/DDBJ whole genome shotgun (WGS) entry which is preliminary data.</text>
</comment>
<dbReference type="Gene3D" id="2.40.170.20">
    <property type="entry name" value="TonB-dependent receptor, beta-barrel domain"/>
    <property type="match status" value="1"/>
</dbReference>
<dbReference type="RefSeq" id="WP_250429625.1">
    <property type="nucleotide sequence ID" value="NZ_JALPRR010000002.1"/>
</dbReference>
<dbReference type="InterPro" id="IPR037066">
    <property type="entry name" value="Plug_dom_sf"/>
</dbReference>
<feature type="signal peptide" evidence="9">
    <location>
        <begin position="1"/>
        <end position="19"/>
    </location>
</feature>
<dbReference type="Gene3D" id="2.170.130.10">
    <property type="entry name" value="TonB-dependent receptor, plug domain"/>
    <property type="match status" value="1"/>
</dbReference>
<evidence type="ECO:0000256" key="9">
    <source>
        <dbReference type="SAM" id="SignalP"/>
    </source>
</evidence>
<keyword evidence="7 8" id="KW-0998">Cell outer membrane</keyword>
<dbReference type="PROSITE" id="PS52016">
    <property type="entry name" value="TONB_DEPENDENT_REC_3"/>
    <property type="match status" value="1"/>
</dbReference>
<keyword evidence="4 8" id="KW-0812">Transmembrane</keyword>
<keyword evidence="6 8" id="KW-0472">Membrane</keyword>
<accession>A0ABW5CSG9</accession>
<dbReference type="Gene3D" id="2.60.40.1120">
    <property type="entry name" value="Carboxypeptidase-like, regulatory domain"/>
    <property type="match status" value="1"/>
</dbReference>
<keyword evidence="12" id="KW-1185">Reference proteome</keyword>
<dbReference type="InterPro" id="IPR039426">
    <property type="entry name" value="TonB-dep_rcpt-like"/>
</dbReference>
<evidence type="ECO:0000256" key="8">
    <source>
        <dbReference type="PROSITE-ProRule" id="PRU01360"/>
    </source>
</evidence>
<dbReference type="InterPro" id="IPR012910">
    <property type="entry name" value="Plug_dom"/>
</dbReference>
<dbReference type="InterPro" id="IPR008969">
    <property type="entry name" value="CarboxyPept-like_regulatory"/>
</dbReference>
<keyword evidence="3 8" id="KW-1134">Transmembrane beta strand</keyword>
<gene>
    <name evidence="11" type="ORF">ACFSKP_01980</name>
</gene>